<feature type="transmembrane region" description="Helical" evidence="5">
    <location>
        <begin position="55"/>
        <end position="75"/>
    </location>
</feature>
<dbReference type="PANTHER" id="PTHR33507:SF3">
    <property type="entry name" value="INNER MEMBRANE PROTEIN YBBJ"/>
    <property type="match status" value="1"/>
</dbReference>
<keyword evidence="8" id="KW-1185">Reference proteome</keyword>
<evidence type="ECO:0000313" key="7">
    <source>
        <dbReference type="EMBL" id="TGX55896.1"/>
    </source>
</evidence>
<dbReference type="PANTHER" id="PTHR33507">
    <property type="entry name" value="INNER MEMBRANE PROTEIN YBBJ"/>
    <property type="match status" value="1"/>
</dbReference>
<dbReference type="Proteomes" id="UP000306147">
    <property type="component" value="Unassembled WGS sequence"/>
</dbReference>
<evidence type="ECO:0000259" key="6">
    <source>
        <dbReference type="Pfam" id="PF01957"/>
    </source>
</evidence>
<sequence>MAALLATPGLSWLILAAVLAITELLVPGIFLVFVAAGAAVTGVVTLIIPDFALTFQVAVFVVAASAAVALGRRWYINNPVPSADPLLNDRVARLIGEVVTVVEPISAGKGKVRVGDGEWLASGPDAPVGTHVRIVGAIGTSLTVEPVTA</sequence>
<feature type="transmembrane region" description="Helical" evidence="5">
    <location>
        <begin position="30"/>
        <end position="48"/>
    </location>
</feature>
<evidence type="ECO:0000313" key="8">
    <source>
        <dbReference type="Proteomes" id="UP000306147"/>
    </source>
</evidence>
<dbReference type="Pfam" id="PF01957">
    <property type="entry name" value="NfeD"/>
    <property type="match status" value="1"/>
</dbReference>
<dbReference type="OrthoDB" id="9810336at2"/>
<gene>
    <name evidence="7" type="ORF">E5A73_01895</name>
</gene>
<organism evidence="7 8">
    <name type="scientific">Sphingomonas gei</name>
    <dbReference type="NCBI Taxonomy" id="1395960"/>
    <lineage>
        <taxon>Bacteria</taxon>
        <taxon>Pseudomonadati</taxon>
        <taxon>Pseudomonadota</taxon>
        <taxon>Alphaproteobacteria</taxon>
        <taxon>Sphingomonadales</taxon>
        <taxon>Sphingomonadaceae</taxon>
        <taxon>Sphingomonas</taxon>
    </lineage>
</organism>
<name>A0A4S1XL13_9SPHN</name>
<keyword evidence="4 5" id="KW-0472">Membrane</keyword>
<keyword evidence="2 5" id="KW-0812">Transmembrane</keyword>
<evidence type="ECO:0000256" key="4">
    <source>
        <dbReference type="ARBA" id="ARBA00023136"/>
    </source>
</evidence>
<dbReference type="Gene3D" id="2.40.50.140">
    <property type="entry name" value="Nucleic acid-binding proteins"/>
    <property type="match status" value="1"/>
</dbReference>
<dbReference type="InterPro" id="IPR012340">
    <property type="entry name" value="NA-bd_OB-fold"/>
</dbReference>
<accession>A0A4S1XL13</accession>
<proteinExistence type="predicted"/>
<keyword evidence="3 5" id="KW-1133">Transmembrane helix</keyword>
<dbReference type="GO" id="GO:0005886">
    <property type="term" value="C:plasma membrane"/>
    <property type="evidence" value="ECO:0007669"/>
    <property type="project" value="TreeGrafter"/>
</dbReference>
<evidence type="ECO:0000256" key="3">
    <source>
        <dbReference type="ARBA" id="ARBA00022989"/>
    </source>
</evidence>
<protein>
    <submittedName>
        <fullName evidence="7">NfeD family protein</fullName>
    </submittedName>
</protein>
<feature type="domain" description="NfeD-like C-terminal" evidence="6">
    <location>
        <begin position="92"/>
        <end position="146"/>
    </location>
</feature>
<comment type="subcellular location">
    <subcellularLocation>
        <location evidence="1">Membrane</location>
        <topology evidence="1">Multi-pass membrane protein</topology>
    </subcellularLocation>
</comment>
<evidence type="ECO:0000256" key="1">
    <source>
        <dbReference type="ARBA" id="ARBA00004141"/>
    </source>
</evidence>
<evidence type="ECO:0000256" key="5">
    <source>
        <dbReference type="SAM" id="Phobius"/>
    </source>
</evidence>
<dbReference type="RefSeq" id="WP_135962097.1">
    <property type="nucleotide sequence ID" value="NZ_SRXT01000001.1"/>
</dbReference>
<dbReference type="AlphaFoldDB" id="A0A4S1XL13"/>
<dbReference type="InterPro" id="IPR002810">
    <property type="entry name" value="NfeD-like_C"/>
</dbReference>
<comment type="caution">
    <text evidence="7">The sequence shown here is derived from an EMBL/GenBank/DDBJ whole genome shotgun (WGS) entry which is preliminary data.</text>
</comment>
<evidence type="ECO:0000256" key="2">
    <source>
        <dbReference type="ARBA" id="ARBA00022692"/>
    </source>
</evidence>
<dbReference type="InterPro" id="IPR052165">
    <property type="entry name" value="Membrane_assoc_protease"/>
</dbReference>
<dbReference type="EMBL" id="SRXT01000001">
    <property type="protein sequence ID" value="TGX55896.1"/>
    <property type="molecule type" value="Genomic_DNA"/>
</dbReference>
<reference evidence="7 8" key="1">
    <citation type="submission" date="2019-04" db="EMBL/GenBank/DDBJ databases">
        <title>Sphingomonas psychrotolerans sp. nov., isolated from soil in the Tianshan Mountains, Xinjiang, China.</title>
        <authorList>
            <person name="Luo Y."/>
            <person name="Sheng H."/>
        </authorList>
    </citation>
    <scope>NUCLEOTIDE SEQUENCE [LARGE SCALE GENOMIC DNA]</scope>
    <source>
        <strain evidence="7 8">ZFGT-11</strain>
    </source>
</reference>